<feature type="domain" description="Glucose-methanol-choline oxidoreductase N-terminal" evidence="4">
    <location>
        <begin position="291"/>
        <end position="305"/>
    </location>
</feature>
<dbReference type="Pfam" id="PF05199">
    <property type="entry name" value="GMC_oxred_C"/>
    <property type="match status" value="1"/>
</dbReference>
<dbReference type="GO" id="GO:0016614">
    <property type="term" value="F:oxidoreductase activity, acting on CH-OH group of donors"/>
    <property type="evidence" value="ECO:0007669"/>
    <property type="project" value="InterPro"/>
</dbReference>
<dbReference type="PANTHER" id="PTHR11552:SF111">
    <property type="entry name" value="GLUCOSE-METHANOL-CHOLINE OXIDOREDUCTASE N-TERMINAL DOMAIN-CONTAINING PROTEIN"/>
    <property type="match status" value="1"/>
</dbReference>
<dbReference type="InterPro" id="IPR007867">
    <property type="entry name" value="GMC_OxRtase_C"/>
</dbReference>
<evidence type="ECO:0000313" key="6">
    <source>
        <dbReference type="Proteomes" id="UP001285441"/>
    </source>
</evidence>
<dbReference type="Gene3D" id="3.30.560.10">
    <property type="entry name" value="Glucose Oxidase, domain 3"/>
    <property type="match status" value="1"/>
</dbReference>
<feature type="signal peptide" evidence="3">
    <location>
        <begin position="1"/>
        <end position="21"/>
    </location>
</feature>
<comment type="caution">
    <text evidence="5">The sequence shown here is derived from an EMBL/GenBank/DDBJ whole genome shotgun (WGS) entry which is preliminary data.</text>
</comment>
<dbReference type="Proteomes" id="UP001285441">
    <property type="component" value="Unassembled WGS sequence"/>
</dbReference>
<evidence type="ECO:0000256" key="3">
    <source>
        <dbReference type="SAM" id="SignalP"/>
    </source>
</evidence>
<dbReference type="PROSITE" id="PS00624">
    <property type="entry name" value="GMC_OXRED_2"/>
    <property type="match status" value="1"/>
</dbReference>
<evidence type="ECO:0000313" key="5">
    <source>
        <dbReference type="EMBL" id="KAK3370052.1"/>
    </source>
</evidence>
<reference evidence="5" key="1">
    <citation type="journal article" date="2023" name="Mol. Phylogenet. Evol.">
        <title>Genome-scale phylogeny and comparative genomics of the fungal order Sordariales.</title>
        <authorList>
            <person name="Hensen N."/>
            <person name="Bonometti L."/>
            <person name="Westerberg I."/>
            <person name="Brannstrom I.O."/>
            <person name="Guillou S."/>
            <person name="Cros-Aarteil S."/>
            <person name="Calhoun S."/>
            <person name="Haridas S."/>
            <person name="Kuo A."/>
            <person name="Mondo S."/>
            <person name="Pangilinan J."/>
            <person name="Riley R."/>
            <person name="LaButti K."/>
            <person name="Andreopoulos B."/>
            <person name="Lipzen A."/>
            <person name="Chen C."/>
            <person name="Yan M."/>
            <person name="Daum C."/>
            <person name="Ng V."/>
            <person name="Clum A."/>
            <person name="Steindorff A."/>
            <person name="Ohm R.A."/>
            <person name="Martin F."/>
            <person name="Silar P."/>
            <person name="Natvig D.O."/>
            <person name="Lalanne C."/>
            <person name="Gautier V."/>
            <person name="Ament-Velasquez S.L."/>
            <person name="Kruys A."/>
            <person name="Hutchinson M.I."/>
            <person name="Powell A.J."/>
            <person name="Barry K."/>
            <person name="Miller A.N."/>
            <person name="Grigoriev I.V."/>
            <person name="Debuchy R."/>
            <person name="Gladieux P."/>
            <person name="Hiltunen Thoren M."/>
            <person name="Johannesson H."/>
        </authorList>
    </citation>
    <scope>NUCLEOTIDE SEQUENCE</scope>
    <source>
        <strain evidence="5">CBS 232.78</strain>
    </source>
</reference>
<comment type="similarity">
    <text evidence="1">Belongs to the GMC oxidoreductase family.</text>
</comment>
<dbReference type="InterPro" id="IPR000172">
    <property type="entry name" value="GMC_OxRdtase_N"/>
</dbReference>
<dbReference type="GO" id="GO:0050660">
    <property type="term" value="F:flavin adenine dinucleotide binding"/>
    <property type="evidence" value="ECO:0007669"/>
    <property type="project" value="InterPro"/>
</dbReference>
<sequence>MGLKPSLLLALASSLAAVASPTVPPRQPATVDYVIVGGGPAGFVIAEYLTRKPSVTVTLLEAGADMDPNPLVSTPAKFAENPGGLWMFFSEPEPNLGGRTPDLGQGYALGGGSAINAMIYCRGSASVFDEWARVSGNPRLSWNGGMLDAFKATSSWKDEATITYNQPVNASVFGNGPLQVSRQRELFAVDQPLVNTLQSTLGLPQVDFASGPGIGVSQGINTIRASNRTRSYAYNTFGFIANSRPNFKLLPNALVSKIGFTGTRADRVIYNDTATNTMKTIRGREIIVAAGAVKSPQLLMLSGVGPAAQLNALGIPVVKNVPQIGQNLVDHHNSVVSFAVTPAQKSLWQYQYNATVKTEADAAYLNNGNGILGAQWGDAFACLRLPDAAFNGVNGTFFKNLPADRPHVAYEYIGAGVIAGAANVSSVSAWVGLIQPEAAGNVTLKTANYLDHPTIHANYFGSPADKAAVMYGYKQLRSIMKADALKPLLTHEIFPGEGVTSDADIWKAIQTSARSWHHPVGTVALGTVLDANWRVKGLQGLRVVGSPAMPYISTCPIQSTVYAAAHVAAKDIVAADQR</sequence>
<dbReference type="InterPro" id="IPR012132">
    <property type="entry name" value="GMC_OxRdtase"/>
</dbReference>
<dbReference type="PIRSF" id="PIRSF000137">
    <property type="entry name" value="Alcohol_oxidase"/>
    <property type="match status" value="1"/>
</dbReference>
<reference evidence="5" key="2">
    <citation type="submission" date="2023-06" db="EMBL/GenBank/DDBJ databases">
        <authorList>
            <consortium name="Lawrence Berkeley National Laboratory"/>
            <person name="Haridas S."/>
            <person name="Hensen N."/>
            <person name="Bonometti L."/>
            <person name="Westerberg I."/>
            <person name="Brannstrom I.O."/>
            <person name="Guillou S."/>
            <person name="Cros-Aarteil S."/>
            <person name="Calhoun S."/>
            <person name="Kuo A."/>
            <person name="Mondo S."/>
            <person name="Pangilinan J."/>
            <person name="Riley R."/>
            <person name="LaButti K."/>
            <person name="Andreopoulos B."/>
            <person name="Lipzen A."/>
            <person name="Chen C."/>
            <person name="Yanf M."/>
            <person name="Daum C."/>
            <person name="Ng V."/>
            <person name="Clum A."/>
            <person name="Steindorff A."/>
            <person name="Ohm R."/>
            <person name="Martin F."/>
            <person name="Silar P."/>
            <person name="Natvig D."/>
            <person name="Lalanne C."/>
            <person name="Gautier V."/>
            <person name="Ament-velasquez S.L."/>
            <person name="Kruys A."/>
            <person name="Hutchinson M.I."/>
            <person name="Powell A.J."/>
            <person name="Barry K."/>
            <person name="Miller A.N."/>
            <person name="Grigoriev I.V."/>
            <person name="Debuchy R."/>
            <person name="Gladieux P."/>
            <person name="Thoren M.H."/>
            <person name="Johannesson H."/>
        </authorList>
    </citation>
    <scope>NUCLEOTIDE SEQUENCE</scope>
    <source>
        <strain evidence="5">CBS 232.78</strain>
    </source>
</reference>
<protein>
    <submittedName>
        <fullName evidence="5">Choline dehydrogenase</fullName>
    </submittedName>
</protein>
<dbReference type="SUPFAM" id="SSF54373">
    <property type="entry name" value="FAD-linked reductases, C-terminal domain"/>
    <property type="match status" value="1"/>
</dbReference>
<evidence type="ECO:0000256" key="2">
    <source>
        <dbReference type="PIRSR" id="PIRSR000137-2"/>
    </source>
</evidence>
<accession>A0AAE0K5L9</accession>
<proteinExistence type="inferred from homology"/>
<name>A0AAE0K5L9_9PEZI</name>
<feature type="chain" id="PRO_5042212531" evidence="3">
    <location>
        <begin position="22"/>
        <end position="578"/>
    </location>
</feature>
<comment type="cofactor">
    <cofactor evidence="2">
        <name>FAD</name>
        <dbReference type="ChEBI" id="CHEBI:57692"/>
    </cofactor>
</comment>
<organism evidence="5 6">
    <name type="scientific">Podospora didyma</name>
    <dbReference type="NCBI Taxonomy" id="330526"/>
    <lineage>
        <taxon>Eukaryota</taxon>
        <taxon>Fungi</taxon>
        <taxon>Dikarya</taxon>
        <taxon>Ascomycota</taxon>
        <taxon>Pezizomycotina</taxon>
        <taxon>Sordariomycetes</taxon>
        <taxon>Sordariomycetidae</taxon>
        <taxon>Sordariales</taxon>
        <taxon>Podosporaceae</taxon>
        <taxon>Podospora</taxon>
    </lineage>
</organism>
<dbReference type="Pfam" id="PF00732">
    <property type="entry name" value="GMC_oxred_N"/>
    <property type="match status" value="1"/>
</dbReference>
<keyword evidence="6" id="KW-1185">Reference proteome</keyword>
<dbReference type="SUPFAM" id="SSF51905">
    <property type="entry name" value="FAD/NAD(P)-binding domain"/>
    <property type="match status" value="1"/>
</dbReference>
<dbReference type="Gene3D" id="3.50.50.60">
    <property type="entry name" value="FAD/NAD(P)-binding domain"/>
    <property type="match status" value="1"/>
</dbReference>
<dbReference type="EMBL" id="JAULSW010000009">
    <property type="protein sequence ID" value="KAK3370052.1"/>
    <property type="molecule type" value="Genomic_DNA"/>
</dbReference>
<dbReference type="PANTHER" id="PTHR11552">
    <property type="entry name" value="GLUCOSE-METHANOL-CHOLINE GMC OXIDOREDUCTASE"/>
    <property type="match status" value="1"/>
</dbReference>
<evidence type="ECO:0000256" key="1">
    <source>
        <dbReference type="ARBA" id="ARBA00010790"/>
    </source>
</evidence>
<dbReference type="InterPro" id="IPR036188">
    <property type="entry name" value="FAD/NAD-bd_sf"/>
</dbReference>
<keyword evidence="2" id="KW-0285">Flavoprotein</keyword>
<gene>
    <name evidence="5" type="ORF">B0H63DRAFT_503852</name>
</gene>
<feature type="binding site" evidence="2">
    <location>
        <position position="255"/>
    </location>
    <ligand>
        <name>FAD</name>
        <dbReference type="ChEBI" id="CHEBI:57692"/>
    </ligand>
</feature>
<dbReference type="AlphaFoldDB" id="A0AAE0K5L9"/>
<keyword evidence="2" id="KW-0274">FAD</keyword>
<keyword evidence="3" id="KW-0732">Signal</keyword>
<evidence type="ECO:0000259" key="4">
    <source>
        <dbReference type="PROSITE" id="PS00624"/>
    </source>
</evidence>